<gene>
    <name evidence="3" type="ORF">N7532_000306</name>
</gene>
<evidence type="ECO:0000313" key="4">
    <source>
        <dbReference type="Proteomes" id="UP001149074"/>
    </source>
</evidence>
<name>A0A9W9KNQ9_9EURO</name>
<dbReference type="GeneID" id="81351789"/>
<dbReference type="PANTHER" id="PTHR47700:SF2">
    <property type="entry name" value="CHITINASE"/>
    <property type="match status" value="1"/>
</dbReference>
<keyword evidence="1" id="KW-0147">Chitin-binding</keyword>
<evidence type="ECO:0000256" key="2">
    <source>
        <dbReference type="ARBA" id="ARBA00023026"/>
    </source>
</evidence>
<accession>A0A9W9KNQ9</accession>
<reference evidence="3" key="2">
    <citation type="journal article" date="2023" name="IMA Fungus">
        <title>Comparative genomic study of the Penicillium genus elucidates a diverse pangenome and 15 lateral gene transfer events.</title>
        <authorList>
            <person name="Petersen C."/>
            <person name="Sorensen T."/>
            <person name="Nielsen M.R."/>
            <person name="Sondergaard T.E."/>
            <person name="Sorensen J.L."/>
            <person name="Fitzpatrick D.A."/>
            <person name="Frisvad J.C."/>
            <person name="Nielsen K.L."/>
        </authorList>
    </citation>
    <scope>NUCLEOTIDE SEQUENCE</scope>
    <source>
        <strain evidence="3">IBT 30761</strain>
    </source>
</reference>
<dbReference type="InterPro" id="IPR053214">
    <property type="entry name" value="LysM12-like"/>
</dbReference>
<dbReference type="GO" id="GO:0008061">
    <property type="term" value="F:chitin binding"/>
    <property type="evidence" value="ECO:0007669"/>
    <property type="project" value="UniProtKB-KW"/>
</dbReference>
<sequence>MEGNNERHCTTPADIESYNKDTWAWPGCGQLLQGDFICIGPGDPPMPVALADHFCGPQVPGKCKAEDQLKTSTKRHTGDKSISLFHSNDNQHEDDVNEYQHHKKVHHNQQNDDHIHNNNHKVINQRNPINQTKRRLDNLFLQRTRLRRVEGHNDTTDKCIAVQGCLSTTSTDTGT</sequence>
<organism evidence="3 4">
    <name type="scientific">Penicillium argentinense</name>
    <dbReference type="NCBI Taxonomy" id="1131581"/>
    <lineage>
        <taxon>Eukaryota</taxon>
        <taxon>Fungi</taxon>
        <taxon>Dikarya</taxon>
        <taxon>Ascomycota</taxon>
        <taxon>Pezizomycotina</taxon>
        <taxon>Eurotiomycetes</taxon>
        <taxon>Eurotiomycetidae</taxon>
        <taxon>Eurotiales</taxon>
        <taxon>Aspergillaceae</taxon>
        <taxon>Penicillium</taxon>
    </lineage>
</organism>
<reference evidence="3" key="1">
    <citation type="submission" date="2022-11" db="EMBL/GenBank/DDBJ databases">
        <authorList>
            <person name="Petersen C."/>
        </authorList>
    </citation>
    <scope>NUCLEOTIDE SEQUENCE</scope>
    <source>
        <strain evidence="3">IBT 30761</strain>
    </source>
</reference>
<evidence type="ECO:0000313" key="3">
    <source>
        <dbReference type="EMBL" id="KAJ5112261.1"/>
    </source>
</evidence>
<dbReference type="OrthoDB" id="73875at2759"/>
<proteinExistence type="predicted"/>
<evidence type="ECO:0000256" key="1">
    <source>
        <dbReference type="ARBA" id="ARBA00022669"/>
    </source>
</evidence>
<keyword evidence="2" id="KW-0843">Virulence</keyword>
<protein>
    <submittedName>
        <fullName evidence="3">Peptidoglycan-binding Lysin subgroup</fullName>
    </submittedName>
</protein>
<dbReference type="EMBL" id="JAPQKI010000001">
    <property type="protein sequence ID" value="KAJ5112261.1"/>
    <property type="molecule type" value="Genomic_DNA"/>
</dbReference>
<keyword evidence="4" id="KW-1185">Reference proteome</keyword>
<dbReference type="AlphaFoldDB" id="A0A9W9KNQ9"/>
<dbReference type="RefSeq" id="XP_056480034.1">
    <property type="nucleotide sequence ID" value="XM_056612810.1"/>
</dbReference>
<dbReference type="PANTHER" id="PTHR47700">
    <property type="entry name" value="V CHITINASE, PUTATIVE (AFU_ORTHOLOGUE AFUA_6G13720)-RELATED"/>
    <property type="match status" value="1"/>
</dbReference>
<dbReference type="Proteomes" id="UP001149074">
    <property type="component" value="Unassembled WGS sequence"/>
</dbReference>
<comment type="caution">
    <text evidence="3">The sequence shown here is derived from an EMBL/GenBank/DDBJ whole genome shotgun (WGS) entry which is preliminary data.</text>
</comment>